<gene>
    <name evidence="1" type="ORF">DET52_106165</name>
</gene>
<evidence type="ECO:0000313" key="2">
    <source>
        <dbReference type="Proteomes" id="UP000294848"/>
    </source>
</evidence>
<name>A0A4R6GWN9_9BACT</name>
<accession>A0A4R6GWN9</accession>
<proteinExistence type="predicted"/>
<sequence>MKILFKVLGGIRKGVSILNKANKALKTIEVCSKHINNMVDDVENIWKKEFQNELKTEEAK</sequence>
<reference evidence="1 2" key="1">
    <citation type="submission" date="2019-03" db="EMBL/GenBank/DDBJ databases">
        <title>Freshwater and sediment microbial communities from various areas in North America, analyzing microbe dynamics in response to fracking.</title>
        <authorList>
            <person name="Lamendella R."/>
        </authorList>
    </citation>
    <scope>NUCLEOTIDE SEQUENCE [LARGE SCALE GENOMIC DNA]</scope>
    <source>
        <strain evidence="1 2">114D</strain>
    </source>
</reference>
<comment type="caution">
    <text evidence="1">The sequence shown here is derived from an EMBL/GenBank/DDBJ whole genome shotgun (WGS) entry which is preliminary data.</text>
</comment>
<dbReference type="EMBL" id="SNWI01000006">
    <property type="protein sequence ID" value="TDN99952.1"/>
    <property type="molecule type" value="Genomic_DNA"/>
</dbReference>
<evidence type="ECO:0000313" key="1">
    <source>
        <dbReference type="EMBL" id="TDN99952.1"/>
    </source>
</evidence>
<dbReference type="AlphaFoldDB" id="A0A4R6GWN9"/>
<protein>
    <submittedName>
        <fullName evidence="1">Uncharacterized protein</fullName>
    </submittedName>
</protein>
<dbReference type="Proteomes" id="UP000294848">
    <property type="component" value="Unassembled WGS sequence"/>
</dbReference>
<dbReference type="RefSeq" id="WP_133465495.1">
    <property type="nucleotide sequence ID" value="NZ_SNWI01000006.1"/>
</dbReference>
<organism evidence="1 2">
    <name type="scientific">Sunxiuqinia elliptica</name>
    <dbReference type="NCBI Taxonomy" id="655355"/>
    <lineage>
        <taxon>Bacteria</taxon>
        <taxon>Pseudomonadati</taxon>
        <taxon>Bacteroidota</taxon>
        <taxon>Bacteroidia</taxon>
        <taxon>Marinilabiliales</taxon>
        <taxon>Prolixibacteraceae</taxon>
        <taxon>Sunxiuqinia</taxon>
    </lineage>
</organism>